<feature type="transmembrane region" description="Helical" evidence="5">
    <location>
        <begin position="20"/>
        <end position="37"/>
    </location>
</feature>
<dbReference type="SUPFAM" id="SSF48371">
    <property type="entry name" value="ARM repeat"/>
    <property type="match status" value="1"/>
</dbReference>
<dbReference type="EMBL" id="CAKMRJ010005634">
    <property type="protein sequence ID" value="CAH1450306.1"/>
    <property type="molecule type" value="Genomic_DNA"/>
</dbReference>
<protein>
    <recommendedName>
        <fullName evidence="6">Exoribonuclease phosphorolytic domain-containing protein</fullName>
    </recommendedName>
</protein>
<keyword evidence="8" id="KW-1185">Reference proteome</keyword>
<organism evidence="7 8">
    <name type="scientific">Lactuca virosa</name>
    <dbReference type="NCBI Taxonomy" id="75947"/>
    <lineage>
        <taxon>Eukaryota</taxon>
        <taxon>Viridiplantae</taxon>
        <taxon>Streptophyta</taxon>
        <taxon>Embryophyta</taxon>
        <taxon>Tracheophyta</taxon>
        <taxon>Spermatophyta</taxon>
        <taxon>Magnoliopsida</taxon>
        <taxon>eudicotyledons</taxon>
        <taxon>Gunneridae</taxon>
        <taxon>Pentapetalae</taxon>
        <taxon>asterids</taxon>
        <taxon>campanulids</taxon>
        <taxon>Asterales</taxon>
        <taxon>Asteraceae</taxon>
        <taxon>Cichorioideae</taxon>
        <taxon>Cichorieae</taxon>
        <taxon>Lactucinae</taxon>
        <taxon>Lactuca</taxon>
    </lineage>
</organism>
<dbReference type="Gene3D" id="3.30.230.70">
    <property type="entry name" value="GHMP Kinase, N-terminal domain"/>
    <property type="match status" value="1"/>
</dbReference>
<evidence type="ECO:0000313" key="7">
    <source>
        <dbReference type="EMBL" id="CAH1450306.1"/>
    </source>
</evidence>
<feature type="domain" description="Exoribonuclease phosphorolytic" evidence="6">
    <location>
        <begin position="65"/>
        <end position="93"/>
    </location>
</feature>
<name>A0AAU9PKT1_9ASTR</name>
<dbReference type="Pfam" id="PF00514">
    <property type="entry name" value="Arm"/>
    <property type="match status" value="1"/>
</dbReference>
<dbReference type="SUPFAM" id="SSF51366">
    <property type="entry name" value="Ribulose-phoshate binding barrel"/>
    <property type="match status" value="1"/>
</dbReference>
<dbReference type="InterPro" id="IPR001247">
    <property type="entry name" value="ExoRNase_PH_dom1"/>
</dbReference>
<sequence length="403" mass="45677">MMEGRRSKQQVIQGKKYIIYTVRYDVFLWICSLYWFFPITSGCKAVSKGGIAQDLRTNGHKRLTYRPISVETGVIAQANGSARVKMGKTEVIVLPCLLNLLTNNHKKSIKKEACWTISNITAGNKKQIQSLKQISLALLFICFKMQNLISKKEAAWATSNATSIGSHDQIKYLVSEGCIKPLCDLLICPDPRIVTKGWRRLRIYRVMITTRFYEKAVKLLETYWLEEEDDAMPLVDAATTQPPVGDVFVPSGGFKEKEVKNFQWNSLRPCSNFFWVVKLERVRNLGKPVELVGQYYLDGADEVSFFNITGFRDFPLGDLPMLQVHIYALSFSFGGGIRDFTDANGRYYSSLEVASEYFRSGADKISIGSDVVYAAEEYLKTGVKMGKRSLEQIFQSVWESGLE</sequence>
<proteinExistence type="inferred from homology"/>
<reference evidence="7 8" key="1">
    <citation type="submission" date="2022-01" db="EMBL/GenBank/DDBJ databases">
        <authorList>
            <person name="Xiong W."/>
            <person name="Schranz E."/>
        </authorList>
    </citation>
    <scope>NUCLEOTIDE SEQUENCE [LARGE SCALE GENOMIC DNA]</scope>
</reference>
<dbReference type="Proteomes" id="UP001157418">
    <property type="component" value="Unassembled WGS sequence"/>
</dbReference>
<comment type="similarity">
    <text evidence="1">Belongs to the importin alpha family.</text>
</comment>
<accession>A0AAU9PKT1</accession>
<dbReference type="GO" id="GO:0015031">
    <property type="term" value="P:protein transport"/>
    <property type="evidence" value="ECO:0007669"/>
    <property type="project" value="UniProtKB-KW"/>
</dbReference>
<dbReference type="SMART" id="SM00185">
    <property type="entry name" value="ARM"/>
    <property type="match status" value="2"/>
</dbReference>
<dbReference type="Pfam" id="PF01138">
    <property type="entry name" value="RNase_PH"/>
    <property type="match status" value="1"/>
</dbReference>
<keyword evidence="2" id="KW-0813">Transport</keyword>
<evidence type="ECO:0000256" key="1">
    <source>
        <dbReference type="ARBA" id="ARBA00010394"/>
    </source>
</evidence>
<evidence type="ECO:0000256" key="4">
    <source>
        <dbReference type="ARBA" id="ARBA00022927"/>
    </source>
</evidence>
<dbReference type="InterPro" id="IPR016024">
    <property type="entry name" value="ARM-type_fold"/>
</dbReference>
<evidence type="ECO:0000256" key="2">
    <source>
        <dbReference type="ARBA" id="ARBA00022448"/>
    </source>
</evidence>
<keyword evidence="3" id="KW-0677">Repeat</keyword>
<keyword evidence="5" id="KW-1133">Transmembrane helix</keyword>
<dbReference type="InterPro" id="IPR027408">
    <property type="entry name" value="PNPase/RNase_PH_dom_sf"/>
</dbReference>
<dbReference type="InterPro" id="IPR011060">
    <property type="entry name" value="RibuloseP-bd_barrel"/>
</dbReference>
<dbReference type="InterPro" id="IPR013785">
    <property type="entry name" value="Aldolase_TIM"/>
</dbReference>
<keyword evidence="5" id="KW-0812">Transmembrane</keyword>
<evidence type="ECO:0000259" key="6">
    <source>
        <dbReference type="Pfam" id="PF01138"/>
    </source>
</evidence>
<keyword evidence="5" id="KW-0472">Membrane</keyword>
<dbReference type="InterPro" id="IPR011989">
    <property type="entry name" value="ARM-like"/>
</dbReference>
<evidence type="ECO:0000256" key="5">
    <source>
        <dbReference type="SAM" id="Phobius"/>
    </source>
</evidence>
<dbReference type="Gene3D" id="3.20.20.70">
    <property type="entry name" value="Aldolase class I"/>
    <property type="match status" value="1"/>
</dbReference>
<evidence type="ECO:0000256" key="3">
    <source>
        <dbReference type="ARBA" id="ARBA00022737"/>
    </source>
</evidence>
<evidence type="ECO:0000313" key="8">
    <source>
        <dbReference type="Proteomes" id="UP001157418"/>
    </source>
</evidence>
<gene>
    <name evidence="7" type="ORF">LVIROSA_LOCUS35740</name>
</gene>
<dbReference type="AlphaFoldDB" id="A0AAU9PKT1"/>
<dbReference type="InterPro" id="IPR000225">
    <property type="entry name" value="Armadillo"/>
</dbReference>
<dbReference type="PANTHER" id="PTHR23316">
    <property type="entry name" value="IMPORTIN ALPHA"/>
    <property type="match status" value="1"/>
</dbReference>
<keyword evidence="4" id="KW-0653">Protein transport</keyword>
<dbReference type="Gene3D" id="1.25.10.10">
    <property type="entry name" value="Leucine-rich Repeat Variant"/>
    <property type="match status" value="1"/>
</dbReference>
<comment type="caution">
    <text evidence="7">The sequence shown here is derived from an EMBL/GenBank/DDBJ whole genome shotgun (WGS) entry which is preliminary data.</text>
</comment>